<organism evidence="4 5">
    <name type="scientific">Meiothermus hypogaeus NBRC 106114</name>
    <dbReference type="NCBI Taxonomy" id="1227553"/>
    <lineage>
        <taxon>Bacteria</taxon>
        <taxon>Thermotogati</taxon>
        <taxon>Deinococcota</taxon>
        <taxon>Deinococci</taxon>
        <taxon>Thermales</taxon>
        <taxon>Thermaceae</taxon>
        <taxon>Meiothermus</taxon>
    </lineage>
</organism>
<name>A0A511QZA3_9DEIN</name>
<evidence type="ECO:0000256" key="1">
    <source>
        <dbReference type="ARBA" id="ARBA00023067"/>
    </source>
</evidence>
<dbReference type="PANTHER" id="PTHR33175:SF3">
    <property type="entry name" value="DNA-BINDING PROTEIN HU-BETA"/>
    <property type="match status" value="1"/>
</dbReference>
<dbReference type="PRINTS" id="PR01727">
    <property type="entry name" value="DNABINDINGHU"/>
</dbReference>
<dbReference type="Pfam" id="PF00216">
    <property type="entry name" value="Bac_DNA_binding"/>
    <property type="match status" value="1"/>
</dbReference>
<keyword evidence="1" id="KW-0226">DNA condensation</keyword>
<dbReference type="SUPFAM" id="SSF47729">
    <property type="entry name" value="IHF-like DNA-binding proteins"/>
    <property type="match status" value="1"/>
</dbReference>
<dbReference type="OrthoDB" id="9799835at2"/>
<gene>
    <name evidence="4" type="primary">hupB</name>
    <name evidence="4" type="ORF">MHY01S_00280</name>
</gene>
<comment type="caution">
    <text evidence="4">The sequence shown here is derived from an EMBL/GenBank/DDBJ whole genome shotgun (WGS) entry which is preliminary data.</text>
</comment>
<dbReference type="InterPro" id="IPR000119">
    <property type="entry name" value="Hist_DNA-bd"/>
</dbReference>
<sequence>MNKTQIVEHIQTQTGLSKKQAHLALEATLLAIKTNLSEGREVQISGFGTFYTRARAARAGTHPGSGEAIQIPAQTVARFRPGKSLREAVS</sequence>
<dbReference type="GO" id="GO:0030261">
    <property type="term" value="P:chromosome condensation"/>
    <property type="evidence" value="ECO:0007669"/>
    <property type="project" value="UniProtKB-KW"/>
</dbReference>
<dbReference type="RefSeq" id="WP_119340414.1">
    <property type="nucleotide sequence ID" value="NZ_BJXL01000001.1"/>
</dbReference>
<dbReference type="Proteomes" id="UP000321197">
    <property type="component" value="Unassembled WGS sequence"/>
</dbReference>
<dbReference type="Gene3D" id="4.10.520.10">
    <property type="entry name" value="IHF-like DNA-binding proteins"/>
    <property type="match status" value="1"/>
</dbReference>
<evidence type="ECO:0000313" key="5">
    <source>
        <dbReference type="Proteomes" id="UP000321197"/>
    </source>
</evidence>
<dbReference type="EMBL" id="BJXL01000001">
    <property type="protein sequence ID" value="GEM81862.1"/>
    <property type="molecule type" value="Genomic_DNA"/>
</dbReference>
<dbReference type="InterPro" id="IPR010992">
    <property type="entry name" value="IHF-like_DNA-bd_dom_sf"/>
</dbReference>
<keyword evidence="2 4" id="KW-0238">DNA-binding</keyword>
<protein>
    <submittedName>
        <fullName evidence="4">DNA-binding protein HU-beta</fullName>
    </submittedName>
</protein>
<evidence type="ECO:0000256" key="3">
    <source>
        <dbReference type="RuleBase" id="RU003939"/>
    </source>
</evidence>
<accession>A0A511QZA3</accession>
<comment type="similarity">
    <text evidence="3">Belongs to the bacterial histone-like protein family.</text>
</comment>
<dbReference type="GO" id="GO:0030527">
    <property type="term" value="F:structural constituent of chromatin"/>
    <property type="evidence" value="ECO:0007669"/>
    <property type="project" value="InterPro"/>
</dbReference>
<dbReference type="AlphaFoldDB" id="A0A511QZA3"/>
<evidence type="ECO:0000256" key="2">
    <source>
        <dbReference type="ARBA" id="ARBA00023125"/>
    </source>
</evidence>
<dbReference type="PANTHER" id="PTHR33175">
    <property type="entry name" value="DNA-BINDING PROTEIN HU"/>
    <property type="match status" value="1"/>
</dbReference>
<dbReference type="CDD" id="cd13831">
    <property type="entry name" value="HU"/>
    <property type="match status" value="1"/>
</dbReference>
<proteinExistence type="inferred from homology"/>
<evidence type="ECO:0000313" key="4">
    <source>
        <dbReference type="EMBL" id="GEM81862.1"/>
    </source>
</evidence>
<dbReference type="SMART" id="SM00411">
    <property type="entry name" value="BHL"/>
    <property type="match status" value="1"/>
</dbReference>
<dbReference type="GO" id="GO:0003677">
    <property type="term" value="F:DNA binding"/>
    <property type="evidence" value="ECO:0007669"/>
    <property type="project" value="UniProtKB-KW"/>
</dbReference>
<reference evidence="4 5" key="1">
    <citation type="submission" date="2019-07" db="EMBL/GenBank/DDBJ databases">
        <title>Whole genome shotgun sequence of Meiothermus hypogaeus NBRC 106114.</title>
        <authorList>
            <person name="Hosoyama A."/>
            <person name="Uohara A."/>
            <person name="Ohji S."/>
            <person name="Ichikawa N."/>
        </authorList>
    </citation>
    <scope>NUCLEOTIDE SEQUENCE [LARGE SCALE GENOMIC DNA]</scope>
    <source>
        <strain evidence="4 5">NBRC 106114</strain>
    </source>
</reference>